<dbReference type="PANTHER" id="PTHR35369">
    <property type="entry name" value="BLR3025 PROTEIN-RELATED"/>
    <property type="match status" value="1"/>
</dbReference>
<name>A0A2A5B3S5_9GAMM</name>
<proteinExistence type="predicted"/>
<evidence type="ECO:0008006" key="4">
    <source>
        <dbReference type="Google" id="ProtNLM"/>
    </source>
</evidence>
<evidence type="ECO:0000313" key="2">
    <source>
        <dbReference type="EMBL" id="PCJ25748.1"/>
    </source>
</evidence>
<evidence type="ECO:0000313" key="3">
    <source>
        <dbReference type="Proteomes" id="UP000218327"/>
    </source>
</evidence>
<dbReference type="AlphaFoldDB" id="A0A2A5B3S5"/>
<dbReference type="InterPro" id="IPR043502">
    <property type="entry name" value="DNA/RNA_pol_sf"/>
</dbReference>
<dbReference type="PANTHER" id="PTHR35369:SF2">
    <property type="entry name" value="BLR3025 PROTEIN"/>
    <property type="match status" value="1"/>
</dbReference>
<dbReference type="EMBL" id="NVVJ01000015">
    <property type="protein sequence ID" value="PCJ25748.1"/>
    <property type="molecule type" value="Genomic_DNA"/>
</dbReference>
<sequence>MEDPDEAARPSLQASPDKLTSQVVWLPHDSGPAPPAANTAISTNGHGANNLWYALYFPQLAELGTVQQKKHLNELAGLMQCVSSTISFHPLALICEIRSSLKYFTSIDVIHNKLQQSLKTQLEEWGLVSDFLYAASPTITGSLLLARSGHNTLVYQKDNLRSALGELPTEVLELDKEQNRRLHNMGIRYLKDIWRLPSDGLRKRFGSSFVNQLSKALGKAPEPTINYLPPPAFNTAYELPYEIENLDRLLPIADEMLAQLCDFLQRRDLSTSHLLFSLSHEKRSPTKVEIGLRQSSRSQKHLMLLLETHFNKLIIPAPIIAIKIDVRNFDAFFGYSDSLLEKSEPATRQYNDSNLDRFIEQLQARLGENHVKGIDSVAEHCPEHASQLFDLDNLSEIKENRNKIPERITENLRPFWLLQNPVQLTLRKGRLYHRRRISIVSGPERIETYWWSGVNVRRDYYVAREANGSRLWIYREKTAEKNWYLHGVFS</sequence>
<evidence type="ECO:0000256" key="1">
    <source>
        <dbReference type="ARBA" id="ARBA00022763"/>
    </source>
</evidence>
<dbReference type="GO" id="GO:0006281">
    <property type="term" value="P:DNA repair"/>
    <property type="evidence" value="ECO:0007669"/>
    <property type="project" value="TreeGrafter"/>
</dbReference>
<reference evidence="3" key="1">
    <citation type="submission" date="2017-08" db="EMBL/GenBank/DDBJ databases">
        <title>A dynamic microbial community with high functional redundancy inhabits the cold, oxic subseafloor aquifer.</title>
        <authorList>
            <person name="Tully B.J."/>
            <person name="Wheat C.G."/>
            <person name="Glazer B.T."/>
            <person name="Huber J.A."/>
        </authorList>
    </citation>
    <scope>NUCLEOTIDE SEQUENCE [LARGE SCALE GENOMIC DNA]</scope>
</reference>
<organism evidence="2 3">
    <name type="scientific">SAR86 cluster bacterium</name>
    <dbReference type="NCBI Taxonomy" id="2030880"/>
    <lineage>
        <taxon>Bacteria</taxon>
        <taxon>Pseudomonadati</taxon>
        <taxon>Pseudomonadota</taxon>
        <taxon>Gammaproteobacteria</taxon>
        <taxon>SAR86 cluster</taxon>
    </lineage>
</organism>
<dbReference type="CDD" id="cd03468">
    <property type="entry name" value="PolY_like"/>
    <property type="match status" value="1"/>
</dbReference>
<keyword evidence="1" id="KW-0227">DNA damage</keyword>
<accession>A0A2A5B3S5</accession>
<gene>
    <name evidence="2" type="ORF">COA96_06900</name>
</gene>
<dbReference type="Proteomes" id="UP000218327">
    <property type="component" value="Unassembled WGS sequence"/>
</dbReference>
<comment type="caution">
    <text evidence="2">The sequence shown here is derived from an EMBL/GenBank/DDBJ whole genome shotgun (WGS) entry which is preliminary data.</text>
</comment>
<protein>
    <recommendedName>
        <fullName evidence="4">UmuC domain-containing protein</fullName>
    </recommendedName>
</protein>
<dbReference type="SUPFAM" id="SSF56672">
    <property type="entry name" value="DNA/RNA polymerases"/>
    <property type="match status" value="1"/>
</dbReference>
<dbReference type="InterPro" id="IPR050356">
    <property type="entry name" value="SulA_CellDiv_inhibitor"/>
</dbReference>